<evidence type="ECO:0000256" key="4">
    <source>
        <dbReference type="ARBA" id="ARBA00022448"/>
    </source>
</evidence>
<gene>
    <name evidence="20" type="primary">yidC</name>
    <name evidence="20" type="ORF">G5T23_07595</name>
    <name evidence="19" type="ORF">HMPREF3196_00053</name>
</gene>
<dbReference type="PATRIC" id="fig|1681.23.peg.512"/>
<dbReference type="InterPro" id="IPR001708">
    <property type="entry name" value="YidC/ALB3/OXA1/COX18"/>
</dbReference>
<accession>A0A0E2ZB65</accession>
<evidence type="ECO:0000256" key="2">
    <source>
        <dbReference type="ARBA" id="ARBA00010527"/>
    </source>
</evidence>
<dbReference type="PANTHER" id="PTHR12428:SF65">
    <property type="entry name" value="CYTOCHROME C OXIDASE ASSEMBLY PROTEIN COX18, MITOCHONDRIAL"/>
    <property type="match status" value="1"/>
</dbReference>
<keyword evidence="10" id="KW-0143">Chaperone</keyword>
<dbReference type="EMBL" id="JAAJBJ010000007">
    <property type="protein sequence ID" value="NGG36867.1"/>
    <property type="molecule type" value="Genomic_DNA"/>
</dbReference>
<evidence type="ECO:0000256" key="16">
    <source>
        <dbReference type="RuleBase" id="RU003945"/>
    </source>
</evidence>
<keyword evidence="6 16" id="KW-0812">Transmembrane</keyword>
<dbReference type="Proteomes" id="UP000070092">
    <property type="component" value="Unassembled WGS sequence"/>
</dbReference>
<evidence type="ECO:0000313" key="19">
    <source>
        <dbReference type="EMBL" id="KWZ83067.1"/>
    </source>
</evidence>
<keyword evidence="8" id="KW-1133">Transmembrane helix</keyword>
<dbReference type="Pfam" id="PF02096">
    <property type="entry name" value="60KD_IMP"/>
    <property type="match status" value="1"/>
</dbReference>
<feature type="region of interest" description="Disordered" evidence="17">
    <location>
        <begin position="280"/>
        <end position="306"/>
    </location>
</feature>
<dbReference type="InterPro" id="IPR028055">
    <property type="entry name" value="YidC/Oxa/ALB_C"/>
</dbReference>
<organism evidence="19 21">
    <name type="scientific">Bifidobacterium bifidum</name>
    <dbReference type="NCBI Taxonomy" id="1681"/>
    <lineage>
        <taxon>Bacteria</taxon>
        <taxon>Bacillati</taxon>
        <taxon>Actinomycetota</taxon>
        <taxon>Actinomycetes</taxon>
        <taxon>Bifidobacteriales</taxon>
        <taxon>Bifidobacteriaceae</taxon>
        <taxon>Bifidobacterium</taxon>
    </lineage>
</organism>
<dbReference type="InterPro" id="IPR047196">
    <property type="entry name" value="YidC_ALB_C"/>
</dbReference>
<evidence type="ECO:0000313" key="20">
    <source>
        <dbReference type="EMBL" id="NGG36867.1"/>
    </source>
</evidence>
<evidence type="ECO:0000259" key="18">
    <source>
        <dbReference type="Pfam" id="PF02096"/>
    </source>
</evidence>
<dbReference type="Proteomes" id="UP000488776">
    <property type="component" value="Unassembled WGS sequence"/>
</dbReference>
<dbReference type="EMBL" id="LRPO01000002">
    <property type="protein sequence ID" value="KWZ83067.1"/>
    <property type="molecule type" value="Genomic_DNA"/>
</dbReference>
<dbReference type="NCBIfam" id="TIGR03592">
    <property type="entry name" value="yidC_oxa1_cterm"/>
    <property type="match status" value="1"/>
</dbReference>
<reference evidence="20 22" key="2">
    <citation type="submission" date="2020-02" db="EMBL/GenBank/DDBJ databases">
        <title>Antibiotic susceptibility profiles of lactic acid bacteria isolated from the human vagina and genetic basis of atypical resistances.</title>
        <authorList>
            <person name="Sirichoat A."/>
            <person name="Florez A.B."/>
            <person name="Vazquez L."/>
            <person name="Buppasiri P."/>
            <person name="Panya M."/>
            <person name="Lulitanond V."/>
            <person name="Mayo B."/>
        </authorList>
    </citation>
    <scope>NUCLEOTIDE SEQUENCE [LARGE SCALE GENOMIC DNA]</scope>
    <source>
        <strain evidence="20 22">VA07-1AN</strain>
    </source>
</reference>
<evidence type="ECO:0000256" key="6">
    <source>
        <dbReference type="ARBA" id="ARBA00022692"/>
    </source>
</evidence>
<proteinExistence type="inferred from homology"/>
<name>A0A0E2ZB65_BIFBI</name>
<evidence type="ECO:0000313" key="21">
    <source>
        <dbReference type="Proteomes" id="UP000070092"/>
    </source>
</evidence>
<evidence type="ECO:0000256" key="7">
    <source>
        <dbReference type="ARBA" id="ARBA00022927"/>
    </source>
</evidence>
<keyword evidence="9" id="KW-0472">Membrane</keyword>
<evidence type="ECO:0000256" key="12">
    <source>
        <dbReference type="ARBA" id="ARBA00026028"/>
    </source>
</evidence>
<dbReference type="AlphaFoldDB" id="A0A0E2ZB65"/>
<evidence type="ECO:0000256" key="8">
    <source>
        <dbReference type="ARBA" id="ARBA00022989"/>
    </source>
</evidence>
<evidence type="ECO:0000256" key="3">
    <source>
        <dbReference type="ARBA" id="ARBA00015325"/>
    </source>
</evidence>
<comment type="caution">
    <text evidence="19">The sequence shown here is derived from an EMBL/GenBank/DDBJ whole genome shotgun (WGS) entry which is preliminary data.</text>
</comment>
<evidence type="ECO:0000256" key="10">
    <source>
        <dbReference type="ARBA" id="ARBA00023186"/>
    </source>
</evidence>
<protein>
    <recommendedName>
        <fullName evidence="3">Membrane protein insertase YidC</fullName>
    </recommendedName>
    <alternativeName>
        <fullName evidence="15">Foldase YidC</fullName>
    </alternativeName>
    <alternativeName>
        <fullName evidence="14">Membrane integrase YidC</fullName>
    </alternativeName>
    <alternativeName>
        <fullName evidence="13">Membrane protein YidC</fullName>
    </alternativeName>
</protein>
<evidence type="ECO:0000256" key="15">
    <source>
        <dbReference type="ARBA" id="ARBA00033342"/>
    </source>
</evidence>
<evidence type="ECO:0000256" key="5">
    <source>
        <dbReference type="ARBA" id="ARBA00022475"/>
    </source>
</evidence>
<keyword evidence="7" id="KW-0653">Protein transport</keyword>
<feature type="domain" description="Membrane insertase YidC/Oxa/ALB C-terminal" evidence="18">
    <location>
        <begin position="51"/>
        <end position="266"/>
    </location>
</feature>
<evidence type="ECO:0000256" key="11">
    <source>
        <dbReference type="ARBA" id="ARBA00025034"/>
    </source>
</evidence>
<dbReference type="GO" id="GO:0051205">
    <property type="term" value="P:protein insertion into membrane"/>
    <property type="evidence" value="ECO:0007669"/>
    <property type="project" value="TreeGrafter"/>
</dbReference>
<dbReference type="GO" id="GO:0032977">
    <property type="term" value="F:membrane insertase activity"/>
    <property type="evidence" value="ECO:0007669"/>
    <property type="project" value="InterPro"/>
</dbReference>
<comment type="subunit">
    <text evidence="12">Interacts with the Sec translocase complex via SecD. Specifically interacts with transmembrane segments of nascent integral membrane proteins during membrane integration.</text>
</comment>
<dbReference type="RefSeq" id="WP_003819388.1">
    <property type="nucleotide sequence ID" value="NZ_AP018132.1"/>
</dbReference>
<comment type="similarity">
    <text evidence="2">Belongs to the OXA1/ALB3/YidC family. Type 1 subfamily.</text>
</comment>
<feature type="compositionally biased region" description="Basic and acidic residues" evidence="17">
    <location>
        <begin position="280"/>
        <end position="294"/>
    </location>
</feature>
<keyword evidence="5" id="KW-1003">Cell membrane</keyword>
<evidence type="ECO:0000256" key="13">
    <source>
        <dbReference type="ARBA" id="ARBA00031538"/>
    </source>
</evidence>
<comment type="function">
    <text evidence="11">Required for the insertion and/or proper folding and/or complex formation of integral membrane proteins into the membrane. Involved in integration of membrane proteins that insert both dependently and independently of the Sec translocase complex, as well as at least some lipoproteins. Aids folding of multispanning membrane proteins.</text>
</comment>
<comment type="subcellular location">
    <subcellularLocation>
        <location evidence="1">Cell membrane</location>
        <topology evidence="1">Multi-pass membrane protein</topology>
    </subcellularLocation>
    <subcellularLocation>
        <location evidence="16">Membrane</location>
        <topology evidence="16">Multi-pass membrane protein</topology>
    </subcellularLocation>
</comment>
<dbReference type="GO" id="GO:0015031">
    <property type="term" value="P:protein transport"/>
    <property type="evidence" value="ECO:0007669"/>
    <property type="project" value="UniProtKB-KW"/>
</dbReference>
<evidence type="ECO:0000256" key="17">
    <source>
        <dbReference type="SAM" id="MobiDB-lite"/>
    </source>
</evidence>
<dbReference type="CDD" id="cd20070">
    <property type="entry name" value="5TM_YidC_Alb3"/>
    <property type="match status" value="1"/>
</dbReference>
<evidence type="ECO:0000313" key="22">
    <source>
        <dbReference type="Proteomes" id="UP000488776"/>
    </source>
</evidence>
<sequence length="336" mass="38656">MNTSGEFLLDRGIWGWLYKLLTPLEWLMTQVMVLFHKFLTLLGMAPIGISWVLAIVFLVLVVHACILPIYLKQMKSMRKMQALQPKMQHIQNKYKGKKDQASKEAMSREMMKLYQDNDANPMGSCWTAVIQGPVFMCMFYMLSAIPYIATGKRGALGAFDQATAKQFAQTRVFGVSVTDTFGTANNSGKVVIGFFILLMCACMWYMQFNNMRKNLPKASMQGSTYKMQQAMTWGFPIMYIFSGIMFPFAVLVYWLTNNACNLARSLFQVYKFPTPGSRAAEEKEIRDHRQENARRAKAGQLSIEEEELEKARQEAAVRLERGYQRKQPQRKNRKKK</sequence>
<reference evidence="19 21" key="1">
    <citation type="submission" date="2016-01" db="EMBL/GenBank/DDBJ databases">
        <authorList>
            <person name="Oliw E.H."/>
        </authorList>
    </citation>
    <scope>NUCLEOTIDE SEQUENCE [LARGE SCALE GENOMIC DNA]</scope>
    <source>
        <strain evidence="19 21">MJR8628B</strain>
    </source>
</reference>
<evidence type="ECO:0000256" key="1">
    <source>
        <dbReference type="ARBA" id="ARBA00004651"/>
    </source>
</evidence>
<dbReference type="PANTHER" id="PTHR12428">
    <property type="entry name" value="OXA1"/>
    <property type="match status" value="1"/>
</dbReference>
<evidence type="ECO:0000256" key="14">
    <source>
        <dbReference type="ARBA" id="ARBA00033245"/>
    </source>
</evidence>
<evidence type="ECO:0000256" key="9">
    <source>
        <dbReference type="ARBA" id="ARBA00023136"/>
    </source>
</evidence>
<keyword evidence="4" id="KW-0813">Transport</keyword>
<dbReference type="GO" id="GO:0005886">
    <property type="term" value="C:plasma membrane"/>
    <property type="evidence" value="ECO:0007669"/>
    <property type="project" value="UniProtKB-SubCell"/>
</dbReference>